<comment type="caution">
    <text evidence="1">The sequence shown here is derived from an EMBL/GenBank/DDBJ whole genome shotgun (WGS) entry which is preliminary data.</text>
</comment>
<sequence length="382" mass="40386">MRPKNSVVLSAMLTVALTGCAALPSEGPQSKQIEKAYLEKNTAGFSLVNVSRPVAEYLSRHGGQSFGDRFGKGKPMRAETIGPGDVLSVTIWEADQTGVFASTNSADRGTIPDIEVSSRGTISIPYAGTIKAAGRTPQSLGAAITKALETKAVEPQVHVARKEKVASVVTVTGGVGKAGLYPLSLRGDSLLDVIAGSGGSSYPPYETVVNITRRGEIATSYLDHVIETPADNIYMRPGDQISIERKPRTYTAFGAVERKGNLEFGTGNLNLLEAVGKASGLSDIRADASGVFLFRFENRSVAERFASEPVTASGGQVPVIYRLNLKDPNQYFFAQSIAMQDRDVIYVADASTVSLQKFLGLLGAAISPPGAAVRTVTTVNAL</sequence>
<reference evidence="1" key="1">
    <citation type="submission" date="2021-01" db="EMBL/GenBank/DDBJ databases">
        <authorList>
            <person name="Sun Q."/>
        </authorList>
    </citation>
    <scope>NUCLEOTIDE SEQUENCE</scope>
    <source>
        <strain evidence="1">YIM B02566</strain>
    </source>
</reference>
<dbReference type="Proteomes" id="UP000616151">
    <property type="component" value="Unassembled WGS sequence"/>
</dbReference>
<accession>A0ACC5RB74</accession>
<dbReference type="EMBL" id="JAENHL010000008">
    <property type="protein sequence ID" value="MBK1869924.1"/>
    <property type="molecule type" value="Genomic_DNA"/>
</dbReference>
<evidence type="ECO:0000313" key="2">
    <source>
        <dbReference type="Proteomes" id="UP000616151"/>
    </source>
</evidence>
<protein>
    <submittedName>
        <fullName evidence="1">Polysaccharide export protein</fullName>
    </submittedName>
</protein>
<keyword evidence="2" id="KW-1185">Reference proteome</keyword>
<proteinExistence type="predicted"/>
<gene>
    <name evidence="1" type="ORF">JHL16_26405</name>
</gene>
<evidence type="ECO:0000313" key="1">
    <source>
        <dbReference type="EMBL" id="MBK1869924.1"/>
    </source>
</evidence>
<name>A0ACC5RB74_9HYPH</name>
<organism evidence="1 2">
    <name type="scientific">Taklimakanibacter albus</name>
    <dbReference type="NCBI Taxonomy" id="2800327"/>
    <lineage>
        <taxon>Bacteria</taxon>
        <taxon>Pseudomonadati</taxon>
        <taxon>Pseudomonadota</taxon>
        <taxon>Alphaproteobacteria</taxon>
        <taxon>Hyphomicrobiales</taxon>
        <taxon>Aestuariivirgaceae</taxon>
        <taxon>Taklimakanibacter</taxon>
    </lineage>
</organism>